<name>A0AAD7Q2K6_QUISA</name>
<keyword evidence="1" id="KW-0812">Transmembrane</keyword>
<organism evidence="2 3">
    <name type="scientific">Quillaja saponaria</name>
    <name type="common">Soap bark tree</name>
    <dbReference type="NCBI Taxonomy" id="32244"/>
    <lineage>
        <taxon>Eukaryota</taxon>
        <taxon>Viridiplantae</taxon>
        <taxon>Streptophyta</taxon>
        <taxon>Embryophyta</taxon>
        <taxon>Tracheophyta</taxon>
        <taxon>Spermatophyta</taxon>
        <taxon>Magnoliopsida</taxon>
        <taxon>eudicotyledons</taxon>
        <taxon>Gunneridae</taxon>
        <taxon>Pentapetalae</taxon>
        <taxon>rosids</taxon>
        <taxon>fabids</taxon>
        <taxon>Fabales</taxon>
        <taxon>Quillajaceae</taxon>
        <taxon>Quillaja</taxon>
    </lineage>
</organism>
<dbReference type="Proteomes" id="UP001163823">
    <property type="component" value="Chromosome 4"/>
</dbReference>
<evidence type="ECO:0000313" key="2">
    <source>
        <dbReference type="EMBL" id="KAJ7973631.1"/>
    </source>
</evidence>
<evidence type="ECO:0000313" key="3">
    <source>
        <dbReference type="Proteomes" id="UP001163823"/>
    </source>
</evidence>
<dbReference type="EMBL" id="JARAOO010000004">
    <property type="protein sequence ID" value="KAJ7973631.1"/>
    <property type="molecule type" value="Genomic_DNA"/>
</dbReference>
<evidence type="ECO:0000256" key="1">
    <source>
        <dbReference type="SAM" id="Phobius"/>
    </source>
</evidence>
<reference evidence="2" key="1">
    <citation type="journal article" date="2023" name="Science">
        <title>Elucidation of the pathway for biosynthesis of saponin adjuvants from the soapbark tree.</title>
        <authorList>
            <person name="Reed J."/>
            <person name="Orme A."/>
            <person name="El-Demerdash A."/>
            <person name="Owen C."/>
            <person name="Martin L.B.B."/>
            <person name="Misra R.C."/>
            <person name="Kikuchi S."/>
            <person name="Rejzek M."/>
            <person name="Martin A.C."/>
            <person name="Harkess A."/>
            <person name="Leebens-Mack J."/>
            <person name="Louveau T."/>
            <person name="Stephenson M.J."/>
            <person name="Osbourn A."/>
        </authorList>
    </citation>
    <scope>NUCLEOTIDE SEQUENCE</scope>
    <source>
        <strain evidence="2">S10</strain>
    </source>
</reference>
<proteinExistence type="predicted"/>
<comment type="caution">
    <text evidence="2">The sequence shown here is derived from an EMBL/GenBank/DDBJ whole genome shotgun (WGS) entry which is preliminary data.</text>
</comment>
<gene>
    <name evidence="2" type="ORF">O6P43_011331</name>
</gene>
<sequence length="73" mass="8254">MSSSQVSTNLLISLGSINPCIGYVAWFVREHWILCTTRSDRRCSCSLKVFIFVFFDPCVPSGVVIQQEEPKEP</sequence>
<dbReference type="KEGG" id="qsa:O6P43_011331"/>
<dbReference type="AlphaFoldDB" id="A0AAD7Q2K6"/>
<keyword evidence="3" id="KW-1185">Reference proteome</keyword>
<protein>
    <submittedName>
        <fullName evidence="2">Uncharacterized protein</fullName>
    </submittedName>
</protein>
<keyword evidence="1" id="KW-0472">Membrane</keyword>
<feature type="transmembrane region" description="Helical" evidence="1">
    <location>
        <begin position="6"/>
        <end position="28"/>
    </location>
</feature>
<keyword evidence="1" id="KW-1133">Transmembrane helix</keyword>
<accession>A0AAD7Q2K6</accession>